<dbReference type="GO" id="GO:0016491">
    <property type="term" value="F:oxidoreductase activity"/>
    <property type="evidence" value="ECO:0007669"/>
    <property type="project" value="UniProtKB-KW"/>
</dbReference>
<dbReference type="AlphaFoldDB" id="A0A9P4IY49"/>
<dbReference type="PANTHER" id="PTHR35870">
    <property type="entry name" value="PROTEIN, PUTATIVE (AFU_ORTHOLOGUE AFUA_5G03330)-RELATED"/>
    <property type="match status" value="1"/>
</dbReference>
<evidence type="ECO:0000313" key="2">
    <source>
        <dbReference type="EMBL" id="KAF2149860.1"/>
    </source>
</evidence>
<evidence type="ECO:0008006" key="4">
    <source>
        <dbReference type="Google" id="ProtNLM"/>
    </source>
</evidence>
<comment type="caution">
    <text evidence="2">The sequence shown here is derived from an EMBL/GenBank/DDBJ whole genome shotgun (WGS) entry which is preliminary data.</text>
</comment>
<proteinExistence type="predicted"/>
<keyword evidence="3" id="KW-1185">Reference proteome</keyword>
<reference evidence="2" key="1">
    <citation type="journal article" date="2020" name="Stud. Mycol.">
        <title>101 Dothideomycetes genomes: a test case for predicting lifestyles and emergence of pathogens.</title>
        <authorList>
            <person name="Haridas S."/>
            <person name="Albert R."/>
            <person name="Binder M."/>
            <person name="Bloem J."/>
            <person name="Labutti K."/>
            <person name="Salamov A."/>
            <person name="Andreopoulos B."/>
            <person name="Baker S."/>
            <person name="Barry K."/>
            <person name="Bills G."/>
            <person name="Bluhm B."/>
            <person name="Cannon C."/>
            <person name="Castanera R."/>
            <person name="Culley D."/>
            <person name="Daum C."/>
            <person name="Ezra D."/>
            <person name="Gonzalez J."/>
            <person name="Henrissat B."/>
            <person name="Kuo A."/>
            <person name="Liang C."/>
            <person name="Lipzen A."/>
            <person name="Lutzoni F."/>
            <person name="Magnuson J."/>
            <person name="Mondo S."/>
            <person name="Nolan M."/>
            <person name="Ohm R."/>
            <person name="Pangilinan J."/>
            <person name="Park H.-J."/>
            <person name="Ramirez L."/>
            <person name="Alfaro M."/>
            <person name="Sun H."/>
            <person name="Tritt A."/>
            <person name="Yoshinaga Y."/>
            <person name="Zwiers L.-H."/>
            <person name="Turgeon B."/>
            <person name="Goodwin S."/>
            <person name="Spatafora J."/>
            <person name="Crous P."/>
            <person name="Grigoriev I."/>
        </authorList>
    </citation>
    <scope>NUCLEOTIDE SEQUENCE</scope>
    <source>
        <strain evidence="2">CBS 260.36</strain>
    </source>
</reference>
<evidence type="ECO:0000313" key="3">
    <source>
        <dbReference type="Proteomes" id="UP000799439"/>
    </source>
</evidence>
<name>A0A9P4IY49_9PEZI</name>
<dbReference type="PANTHER" id="PTHR35870:SF1">
    <property type="entry name" value="PROTEIN, PUTATIVE (AFU_ORTHOLOGUE AFUA_5G03330)-RELATED"/>
    <property type="match status" value="1"/>
</dbReference>
<evidence type="ECO:0000256" key="1">
    <source>
        <dbReference type="ARBA" id="ARBA00023002"/>
    </source>
</evidence>
<dbReference type="EMBL" id="ML996090">
    <property type="protein sequence ID" value="KAF2149860.1"/>
    <property type="molecule type" value="Genomic_DNA"/>
</dbReference>
<dbReference type="InterPro" id="IPR025337">
    <property type="entry name" value="Questin_oxidase-like"/>
</dbReference>
<protein>
    <recommendedName>
        <fullName evidence="4">Oxidoreductase AflY</fullName>
    </recommendedName>
</protein>
<dbReference type="Pfam" id="PF14027">
    <property type="entry name" value="Questin_oxidase"/>
    <property type="match status" value="1"/>
</dbReference>
<organism evidence="2 3">
    <name type="scientific">Myriangium duriaei CBS 260.36</name>
    <dbReference type="NCBI Taxonomy" id="1168546"/>
    <lineage>
        <taxon>Eukaryota</taxon>
        <taxon>Fungi</taxon>
        <taxon>Dikarya</taxon>
        <taxon>Ascomycota</taxon>
        <taxon>Pezizomycotina</taxon>
        <taxon>Dothideomycetes</taxon>
        <taxon>Dothideomycetidae</taxon>
        <taxon>Myriangiales</taxon>
        <taxon>Myriangiaceae</taxon>
        <taxon>Myriangium</taxon>
    </lineage>
</organism>
<accession>A0A9P4IY49</accession>
<dbReference type="OrthoDB" id="10004862at2759"/>
<gene>
    <name evidence="2" type="ORF">K461DRAFT_270432</name>
</gene>
<keyword evidence="1" id="KW-0560">Oxidoreductase</keyword>
<sequence>MTDSQTITLKARDATRLAFAVPNIGVDQADAVSKLLTKNHGDHRFHDHIVHSLITLYGLGASPAELQKNFDENATYQRPLGPIDEVVTHSFSNPEEFRSGLGIRSNYAPYLSFFTSELESHGIAEVLDKYLFARTPLADDMLSRLFASIVHPLIHLGFALEADSIPLLAEALAETAAHPNTLLPYFLESERAANASSYPPRTLYDMILAAHNDKSLPSHVDENHSDIGAEFASPSALPSIVPIASRYQIDPSLPAPHNDIRAAIAEQTATLAHVVTAAQTPGKKLKLDFLLIHALNVSIFLPVFLRSSYVAEDAVRRLVEWNARNCLVLYAHVRCPKLYPEIVAGYEGREEHGDWERVFREACVRGGDGHLVKVVRALAAGERWCREWEGEEWLKVRGQEWRKLAGLTLDSMATEEEEPNWVFGAGGEEAWKDVPAKL</sequence>
<dbReference type="Proteomes" id="UP000799439">
    <property type="component" value="Unassembled WGS sequence"/>
</dbReference>